<accession>A0A3M0C7F0</accession>
<dbReference type="RefSeq" id="WP_170163855.1">
    <property type="nucleotide sequence ID" value="NZ_REFR01000013.1"/>
</dbReference>
<evidence type="ECO:0000313" key="3">
    <source>
        <dbReference type="Proteomes" id="UP000271227"/>
    </source>
</evidence>
<keyword evidence="3" id="KW-1185">Reference proteome</keyword>
<organism evidence="2 3">
    <name type="scientific">Eilatimonas milleporae</name>
    <dbReference type="NCBI Taxonomy" id="911205"/>
    <lineage>
        <taxon>Bacteria</taxon>
        <taxon>Pseudomonadati</taxon>
        <taxon>Pseudomonadota</taxon>
        <taxon>Alphaproteobacteria</taxon>
        <taxon>Kordiimonadales</taxon>
        <taxon>Kordiimonadaceae</taxon>
        <taxon>Eilatimonas</taxon>
    </lineage>
</organism>
<dbReference type="Pfam" id="PF05258">
    <property type="entry name" value="DciA"/>
    <property type="match status" value="1"/>
</dbReference>
<proteinExistence type="predicted"/>
<feature type="compositionally biased region" description="Basic and acidic residues" evidence="1">
    <location>
        <begin position="156"/>
        <end position="170"/>
    </location>
</feature>
<feature type="region of interest" description="Disordered" evidence="1">
    <location>
        <begin position="142"/>
        <end position="170"/>
    </location>
</feature>
<dbReference type="InterPro" id="IPR010593">
    <property type="entry name" value="DUF1159"/>
</dbReference>
<gene>
    <name evidence="2" type="ORF">BXY39_2897</name>
</gene>
<comment type="caution">
    <text evidence="2">The sequence shown here is derived from an EMBL/GenBank/DDBJ whole genome shotgun (WGS) entry which is preliminary data.</text>
</comment>
<dbReference type="PIRSF" id="PIRSF032064">
    <property type="entry name" value="UCP032064"/>
    <property type="match status" value="1"/>
</dbReference>
<evidence type="ECO:0000256" key="1">
    <source>
        <dbReference type="SAM" id="MobiDB-lite"/>
    </source>
</evidence>
<dbReference type="Proteomes" id="UP000271227">
    <property type="component" value="Unassembled WGS sequence"/>
</dbReference>
<evidence type="ECO:0000313" key="2">
    <source>
        <dbReference type="EMBL" id="RMB04627.1"/>
    </source>
</evidence>
<dbReference type="InterPro" id="IPR007922">
    <property type="entry name" value="DciA-like"/>
</dbReference>
<dbReference type="EMBL" id="REFR01000013">
    <property type="protein sequence ID" value="RMB04627.1"/>
    <property type="molecule type" value="Genomic_DNA"/>
</dbReference>
<reference evidence="2 3" key="1">
    <citation type="submission" date="2018-10" db="EMBL/GenBank/DDBJ databases">
        <title>Genomic Encyclopedia of Archaeal and Bacterial Type Strains, Phase II (KMG-II): from individual species to whole genera.</title>
        <authorList>
            <person name="Goeker M."/>
        </authorList>
    </citation>
    <scope>NUCLEOTIDE SEQUENCE [LARGE SCALE GENOMIC DNA]</scope>
    <source>
        <strain evidence="2 3">DSM 25217</strain>
    </source>
</reference>
<protein>
    <submittedName>
        <fullName evidence="2">Uncharacterized protein</fullName>
    </submittedName>
</protein>
<sequence>MAGNKAKPSITGKRRRASVRAGRVAAPLIDRALRRRGFIHNEVVRRWSHIVGTELALVTVPNRLTFPRGERRGATLTVRVEPAFAPLLQHRSPFIIEQVNRYFGYGAVEKLSLVQGRVAGRPRAQVREIPPLSPQAAARLDRLLGGGGAGDGEAPFDDKNKSGADENRKALRDVLERLGRAVYADSRTDTEQ</sequence>
<dbReference type="InParanoid" id="A0A3M0C7F0"/>
<dbReference type="AlphaFoldDB" id="A0A3M0C7F0"/>
<name>A0A3M0C7F0_9PROT</name>